<reference evidence="2" key="1">
    <citation type="submission" date="2021-01" db="EMBL/GenBank/DDBJ databases">
        <authorList>
            <person name="Corre E."/>
            <person name="Pelletier E."/>
            <person name="Niang G."/>
            <person name="Scheremetjew M."/>
            <person name="Finn R."/>
            <person name="Kale V."/>
            <person name="Holt S."/>
            <person name="Cochrane G."/>
            <person name="Meng A."/>
            <person name="Brown T."/>
            <person name="Cohen L."/>
        </authorList>
    </citation>
    <scope>NUCLEOTIDE SEQUENCE</scope>
    <source>
        <strain evidence="2">10249 10 AB</strain>
    </source>
</reference>
<gene>
    <name evidence="2" type="ORF">PAUS00366_LOCUS22252</name>
</gene>
<evidence type="ECO:0000256" key="1">
    <source>
        <dbReference type="SAM" id="MobiDB-lite"/>
    </source>
</evidence>
<sequence length="671" mass="75235">MPSSGRRSEELQKKLQMRNSFLKPGDFAKDSTLLDRTRKSTDPLEKSKASLSDLRKRIEERKKAAKLINVQKYREGREEHIPELAVTRSYESPALEREQALPKENTLAHTIMMSVQKQKQAQIEGNIPMKNHLQQKNPSRGLKNHYADPCRYRRDMIGEEERRAPPSQIEVRSNIVPDNDDQTEVSEITTDIRIMSTKGAAYAERRMAGKLQQRLMKPSLSGPPGRYLEKDVKIDVSNLRHLGKAVEKAKMELKQEVTSTDFLTRRHGLPYEPTDYRASVDEDEGDSWGDAIRISSHERSNIADPNARNNVSLKGPLTAKKEHEDHLITKKVPARKLQDLVKEAYSYEGDVFIDATEIREEDIDDIAHDLTEEAHDLSEKDNCPEAPINIKDAAADPSIVVEDERIPFVVEKDERIPLVVEKEKPTMIEPSKLSTNSGQQSQDKVDKKESSPLTPIESAKQRNEDSGSSISSGEEKALDDDVIPNNDVILHDDTSLDYLEKESNTTKNPSSIASDFYKSSVGFLKSFSNQVATQIKAIQERGLISKIDMDRMLGVLQHDVDETETIIPEDGDDMVIMLGDELEATACGTGLEAVDDNEEKGNWSNPDPVEKMLESLKKSYNSSISKCGLDSDLIKDNTKTIEEIVANLKKAKGGSSDGSQKDESERVATKA</sequence>
<feature type="region of interest" description="Disordered" evidence="1">
    <location>
        <begin position="421"/>
        <end position="485"/>
    </location>
</feature>
<organism evidence="2">
    <name type="scientific">Pseudo-nitzschia australis</name>
    <dbReference type="NCBI Taxonomy" id="44445"/>
    <lineage>
        <taxon>Eukaryota</taxon>
        <taxon>Sar</taxon>
        <taxon>Stramenopiles</taxon>
        <taxon>Ochrophyta</taxon>
        <taxon>Bacillariophyta</taxon>
        <taxon>Bacillariophyceae</taxon>
        <taxon>Bacillariophycidae</taxon>
        <taxon>Bacillariales</taxon>
        <taxon>Bacillariaceae</taxon>
        <taxon>Pseudo-nitzschia</taxon>
    </lineage>
</organism>
<feature type="region of interest" description="Disordered" evidence="1">
    <location>
        <begin position="1"/>
        <end position="53"/>
    </location>
</feature>
<accession>A0A7S4AXU6</accession>
<evidence type="ECO:0000313" key="2">
    <source>
        <dbReference type="EMBL" id="CAE0729467.1"/>
    </source>
</evidence>
<dbReference type="AlphaFoldDB" id="A0A7S4AXU6"/>
<protein>
    <submittedName>
        <fullName evidence="2">Uncharacterized protein</fullName>
    </submittedName>
</protein>
<feature type="compositionally biased region" description="Polar residues" evidence="1">
    <location>
        <begin position="432"/>
        <end position="442"/>
    </location>
</feature>
<feature type="region of interest" description="Disordered" evidence="1">
    <location>
        <begin position="302"/>
        <end position="323"/>
    </location>
</feature>
<feature type="compositionally biased region" description="Basic and acidic residues" evidence="1">
    <location>
        <begin position="1"/>
        <end position="13"/>
    </location>
</feature>
<feature type="compositionally biased region" description="Basic and acidic residues" evidence="1">
    <location>
        <begin position="26"/>
        <end position="53"/>
    </location>
</feature>
<feature type="region of interest" description="Disordered" evidence="1">
    <location>
        <begin position="649"/>
        <end position="671"/>
    </location>
</feature>
<name>A0A7S4AXU6_9STRA</name>
<feature type="compositionally biased region" description="Basic and acidic residues" evidence="1">
    <location>
        <begin position="659"/>
        <end position="671"/>
    </location>
</feature>
<dbReference type="EMBL" id="HBIX01034095">
    <property type="protein sequence ID" value="CAE0729467.1"/>
    <property type="molecule type" value="Transcribed_RNA"/>
</dbReference>
<proteinExistence type="predicted"/>